<name>A0A1Y2H1E6_9FUNG</name>
<evidence type="ECO:0000256" key="2">
    <source>
        <dbReference type="ARBA" id="ARBA00022723"/>
    </source>
</evidence>
<evidence type="ECO:0000256" key="5">
    <source>
        <dbReference type="ARBA" id="ARBA00023277"/>
    </source>
</evidence>
<dbReference type="Pfam" id="PF01522">
    <property type="entry name" value="Polysacc_deac_1"/>
    <property type="match status" value="1"/>
</dbReference>
<evidence type="ECO:0000313" key="9">
    <source>
        <dbReference type="Proteomes" id="UP000193648"/>
    </source>
</evidence>
<organism evidence="8 9">
    <name type="scientific">Lobosporangium transversale</name>
    <dbReference type="NCBI Taxonomy" id="64571"/>
    <lineage>
        <taxon>Eukaryota</taxon>
        <taxon>Fungi</taxon>
        <taxon>Fungi incertae sedis</taxon>
        <taxon>Mucoromycota</taxon>
        <taxon>Mortierellomycotina</taxon>
        <taxon>Mortierellomycetes</taxon>
        <taxon>Mortierellales</taxon>
        <taxon>Mortierellaceae</taxon>
        <taxon>Lobosporangium</taxon>
    </lineage>
</organism>
<sequence length="273" mass="29438">MAPITRLALVATLVCSAFVNAAPVFAPAPADAPAPALMGAPVAVGGEEGHALFKRAPAATVITRCTLPGTVAITFDDGPHIYTKGLLDNLRKKNAKVTFFINGENFGPLTQHSSVLKQMLADGHQIASHTWSHQDLATLKGAAIIQEMTKLEVALRAIIGKAPTFMRPPYGSTNALALTTLGNLGYKVINWDQDTNDWQHTKDYKKSLDLYKTVLKKSSELKKPGHIFLQHDVHELTAKKVGPLAVDYALSKGYKVVTVGTCLGIPESAWYKN</sequence>
<dbReference type="InParanoid" id="A0A1Y2H1E6"/>
<proteinExistence type="predicted"/>
<evidence type="ECO:0000259" key="7">
    <source>
        <dbReference type="PROSITE" id="PS51677"/>
    </source>
</evidence>
<dbReference type="SUPFAM" id="SSF88713">
    <property type="entry name" value="Glycoside hydrolase/deacetylase"/>
    <property type="match status" value="1"/>
</dbReference>
<evidence type="ECO:0000256" key="3">
    <source>
        <dbReference type="ARBA" id="ARBA00022729"/>
    </source>
</evidence>
<dbReference type="InterPro" id="IPR011330">
    <property type="entry name" value="Glyco_hydro/deAcase_b/a-brl"/>
</dbReference>
<feature type="signal peptide" evidence="6">
    <location>
        <begin position="1"/>
        <end position="21"/>
    </location>
</feature>
<dbReference type="AlphaFoldDB" id="A0A1Y2H1E6"/>
<evidence type="ECO:0000256" key="4">
    <source>
        <dbReference type="ARBA" id="ARBA00022801"/>
    </source>
</evidence>
<dbReference type="PANTHER" id="PTHR46471:SF2">
    <property type="entry name" value="CHITIN DEACETYLASE-RELATED"/>
    <property type="match status" value="1"/>
</dbReference>
<protein>
    <recommendedName>
        <fullName evidence="7">NodB homology domain-containing protein</fullName>
    </recommendedName>
</protein>
<evidence type="ECO:0000313" key="8">
    <source>
        <dbReference type="EMBL" id="ORZ28356.1"/>
    </source>
</evidence>
<evidence type="ECO:0000256" key="6">
    <source>
        <dbReference type="SAM" id="SignalP"/>
    </source>
</evidence>
<dbReference type="Gene3D" id="3.20.20.370">
    <property type="entry name" value="Glycoside hydrolase/deacetylase"/>
    <property type="match status" value="1"/>
</dbReference>
<reference evidence="8 9" key="1">
    <citation type="submission" date="2016-07" db="EMBL/GenBank/DDBJ databases">
        <title>Pervasive Adenine N6-methylation of Active Genes in Fungi.</title>
        <authorList>
            <consortium name="DOE Joint Genome Institute"/>
            <person name="Mondo S.J."/>
            <person name="Dannebaum R.O."/>
            <person name="Kuo R.C."/>
            <person name="Labutti K."/>
            <person name="Haridas S."/>
            <person name="Kuo A."/>
            <person name="Salamov A."/>
            <person name="Ahrendt S.R."/>
            <person name="Lipzen A."/>
            <person name="Sullivan W."/>
            <person name="Andreopoulos W.B."/>
            <person name="Clum A."/>
            <person name="Lindquist E."/>
            <person name="Daum C."/>
            <person name="Ramamoorthy G.K."/>
            <person name="Gryganskyi A."/>
            <person name="Culley D."/>
            <person name="Magnuson J.K."/>
            <person name="James T.Y."/>
            <person name="O'Malley M.A."/>
            <person name="Stajich J.E."/>
            <person name="Spatafora J.W."/>
            <person name="Visel A."/>
            <person name="Grigoriev I.V."/>
        </authorList>
    </citation>
    <scope>NUCLEOTIDE SEQUENCE [LARGE SCALE GENOMIC DNA]</scope>
    <source>
        <strain evidence="8 9">NRRL 3116</strain>
    </source>
</reference>
<dbReference type="PROSITE" id="PS51677">
    <property type="entry name" value="NODB"/>
    <property type="match status" value="1"/>
</dbReference>
<dbReference type="STRING" id="64571.A0A1Y2H1E6"/>
<comment type="cofactor">
    <cofactor evidence="1">
        <name>Co(2+)</name>
        <dbReference type="ChEBI" id="CHEBI:48828"/>
    </cofactor>
</comment>
<feature type="domain" description="NodB homology" evidence="7">
    <location>
        <begin position="69"/>
        <end position="257"/>
    </location>
</feature>
<keyword evidence="2" id="KW-0479">Metal-binding</keyword>
<dbReference type="GO" id="GO:0016810">
    <property type="term" value="F:hydrolase activity, acting on carbon-nitrogen (but not peptide) bonds"/>
    <property type="evidence" value="ECO:0007669"/>
    <property type="project" value="InterPro"/>
</dbReference>
<keyword evidence="9" id="KW-1185">Reference proteome</keyword>
<dbReference type="Proteomes" id="UP000193648">
    <property type="component" value="Unassembled WGS sequence"/>
</dbReference>
<dbReference type="PANTHER" id="PTHR46471">
    <property type="entry name" value="CHITIN DEACETYLASE"/>
    <property type="match status" value="1"/>
</dbReference>
<keyword evidence="5" id="KW-0119">Carbohydrate metabolism</keyword>
<keyword evidence="3 6" id="KW-0732">Signal</keyword>
<gene>
    <name evidence="8" type="ORF">BCR41DRAFT_345166</name>
</gene>
<evidence type="ECO:0000256" key="1">
    <source>
        <dbReference type="ARBA" id="ARBA00001941"/>
    </source>
</evidence>
<dbReference type="RefSeq" id="XP_021886041.1">
    <property type="nucleotide sequence ID" value="XM_022022659.1"/>
</dbReference>
<accession>A0A1Y2H1E6</accession>
<dbReference type="GO" id="GO:0005975">
    <property type="term" value="P:carbohydrate metabolic process"/>
    <property type="evidence" value="ECO:0007669"/>
    <property type="project" value="InterPro"/>
</dbReference>
<feature type="chain" id="PRO_5012282416" description="NodB homology domain-containing protein" evidence="6">
    <location>
        <begin position="22"/>
        <end position="273"/>
    </location>
</feature>
<dbReference type="GO" id="GO:0046872">
    <property type="term" value="F:metal ion binding"/>
    <property type="evidence" value="ECO:0007669"/>
    <property type="project" value="UniProtKB-KW"/>
</dbReference>
<dbReference type="CDD" id="cd10951">
    <property type="entry name" value="CE4_ClCDA_like"/>
    <property type="match status" value="1"/>
</dbReference>
<dbReference type="EMBL" id="MCFF01000002">
    <property type="protein sequence ID" value="ORZ28356.1"/>
    <property type="molecule type" value="Genomic_DNA"/>
</dbReference>
<dbReference type="GeneID" id="33564503"/>
<dbReference type="OrthoDB" id="407355at2759"/>
<dbReference type="InterPro" id="IPR002509">
    <property type="entry name" value="NODB_dom"/>
</dbReference>
<comment type="caution">
    <text evidence="8">The sequence shown here is derived from an EMBL/GenBank/DDBJ whole genome shotgun (WGS) entry which is preliminary data.</text>
</comment>
<keyword evidence="4" id="KW-0378">Hydrolase</keyword>